<dbReference type="GO" id="GO:0003690">
    <property type="term" value="F:double-stranded DNA binding"/>
    <property type="evidence" value="ECO:0007669"/>
    <property type="project" value="UniProtKB-UniRule"/>
</dbReference>
<keyword evidence="6" id="KW-1185">Reference proteome</keyword>
<feature type="region of interest" description="Disordered" evidence="3">
    <location>
        <begin position="252"/>
        <end position="283"/>
    </location>
</feature>
<dbReference type="SMART" id="SM00559">
    <property type="entry name" value="Ku78"/>
    <property type="match status" value="1"/>
</dbReference>
<evidence type="ECO:0000256" key="3">
    <source>
        <dbReference type="SAM" id="MobiDB-lite"/>
    </source>
</evidence>
<dbReference type="Gene3D" id="2.40.290.10">
    <property type="match status" value="1"/>
</dbReference>
<dbReference type="EMBL" id="JAODNV010000011">
    <property type="protein sequence ID" value="MCT8990793.1"/>
    <property type="molecule type" value="Genomic_DNA"/>
</dbReference>
<name>A0A9X2X8P2_9HYPH</name>
<dbReference type="PANTHER" id="PTHR41251:SF1">
    <property type="entry name" value="NON-HOMOLOGOUS END JOINING PROTEIN KU"/>
    <property type="match status" value="1"/>
</dbReference>
<dbReference type="GO" id="GO:0006310">
    <property type="term" value="P:DNA recombination"/>
    <property type="evidence" value="ECO:0007669"/>
    <property type="project" value="UniProtKB-KW"/>
</dbReference>
<dbReference type="NCBIfam" id="TIGR02772">
    <property type="entry name" value="Ku_bact"/>
    <property type="match status" value="1"/>
</dbReference>
<dbReference type="InterPro" id="IPR016194">
    <property type="entry name" value="SPOC-like_C_dom_sf"/>
</dbReference>
<proteinExistence type="inferred from homology"/>
<keyword evidence="1 2" id="KW-0238">DNA-binding</keyword>
<evidence type="ECO:0000256" key="2">
    <source>
        <dbReference type="HAMAP-Rule" id="MF_01875"/>
    </source>
</evidence>
<keyword evidence="2" id="KW-0227">DNA damage</keyword>
<dbReference type="InterPro" id="IPR009187">
    <property type="entry name" value="Prok_Ku"/>
</dbReference>
<accession>A0A9X2X8P2</accession>
<keyword evidence="2" id="KW-0234">DNA repair</keyword>
<comment type="similarity">
    <text evidence="2">Belongs to the prokaryotic Ku family.</text>
</comment>
<sequence>MAPRATWKGYLKISELTVPVALYAGATTSQRVSFHVLNRKTGNRVHREYIDEETEEPVERDAQVKGYDAGDDRYVVLEPEEIAETIPESDKTIRIEAFLPLDEVDTAYFDRPYYIAPTGPVGADSFAVIREGMRRKKVAAFARAVLFRRVRPLLLRPDGPGLVANTLNFDYEVRPAETVFEDLPDLKIESEMLDLARYIIETKQGDFDPCAFDDRYDQALAELVKAKLEGREIELPKPPKETKVVNLMDALRRSAEASGGKAPKKARADKTKKTASARRRKAG</sequence>
<dbReference type="Pfam" id="PF02735">
    <property type="entry name" value="Ku"/>
    <property type="match status" value="1"/>
</dbReference>
<feature type="compositionally biased region" description="Basic residues" evidence="3">
    <location>
        <begin position="273"/>
        <end position="283"/>
    </location>
</feature>
<organism evidence="5 6">
    <name type="scientific">Chelativorans petroleitrophicus</name>
    <dbReference type="NCBI Taxonomy" id="2975484"/>
    <lineage>
        <taxon>Bacteria</taxon>
        <taxon>Pseudomonadati</taxon>
        <taxon>Pseudomonadota</taxon>
        <taxon>Alphaproteobacteria</taxon>
        <taxon>Hyphomicrobiales</taxon>
        <taxon>Phyllobacteriaceae</taxon>
        <taxon>Chelativorans</taxon>
    </lineage>
</organism>
<dbReference type="PIRSF" id="PIRSF006493">
    <property type="entry name" value="Prok_Ku"/>
    <property type="match status" value="1"/>
</dbReference>
<dbReference type="AlphaFoldDB" id="A0A9X2X8P2"/>
<dbReference type="InterPro" id="IPR006164">
    <property type="entry name" value="DNA_bd_Ku70/Ku80"/>
</dbReference>
<evidence type="ECO:0000259" key="4">
    <source>
        <dbReference type="SMART" id="SM00559"/>
    </source>
</evidence>
<reference evidence="5" key="1">
    <citation type="submission" date="2022-08" db="EMBL/GenBank/DDBJ databases">
        <title>Chelativorans sichuanense sp. nov., a paraffin oil-degrading bacterium isolated from a mixture of oil-based drill cuttings and paddy soil.</title>
        <authorList>
            <person name="Yu J."/>
            <person name="Liu H."/>
            <person name="Chen Q."/>
        </authorList>
    </citation>
    <scope>NUCLEOTIDE SEQUENCE</scope>
    <source>
        <strain evidence="5">SCAU 2101</strain>
    </source>
</reference>
<evidence type="ECO:0000313" key="5">
    <source>
        <dbReference type="EMBL" id="MCT8990793.1"/>
    </source>
</evidence>
<comment type="caution">
    <text evidence="5">The sequence shown here is derived from an EMBL/GenBank/DDBJ whole genome shotgun (WGS) entry which is preliminary data.</text>
</comment>
<gene>
    <name evidence="2" type="primary">ku</name>
    <name evidence="5" type="ORF">NYR54_10900</name>
</gene>
<keyword evidence="2" id="KW-0233">DNA recombination</keyword>
<protein>
    <recommendedName>
        <fullName evidence="2">Non-homologous end joining protein Ku</fullName>
    </recommendedName>
</protein>
<evidence type="ECO:0000313" key="6">
    <source>
        <dbReference type="Proteomes" id="UP001149009"/>
    </source>
</evidence>
<dbReference type="PANTHER" id="PTHR41251">
    <property type="entry name" value="NON-HOMOLOGOUS END JOINING PROTEIN KU"/>
    <property type="match status" value="1"/>
</dbReference>
<comment type="subunit">
    <text evidence="2">Homodimer. Interacts with LigD.</text>
</comment>
<feature type="domain" description="Ku" evidence="4">
    <location>
        <begin position="55"/>
        <end position="184"/>
    </location>
</feature>
<dbReference type="SUPFAM" id="SSF100939">
    <property type="entry name" value="SPOC domain-like"/>
    <property type="match status" value="1"/>
</dbReference>
<dbReference type="CDD" id="cd00789">
    <property type="entry name" value="KU_like"/>
    <property type="match status" value="1"/>
</dbReference>
<comment type="function">
    <text evidence="2">With LigD forms a non-homologous end joining (NHEJ) DNA repair enzyme, which repairs dsDNA breaks with reduced fidelity. Binds linear dsDNA with 5'- and 3'- overhangs but not closed circular dsDNA nor ssDNA. Recruits and stimulates the ligase activity of LigD.</text>
</comment>
<dbReference type="Proteomes" id="UP001149009">
    <property type="component" value="Unassembled WGS sequence"/>
</dbReference>
<dbReference type="HAMAP" id="MF_01875">
    <property type="entry name" value="Prokaryotic_Ku"/>
    <property type="match status" value="1"/>
</dbReference>
<dbReference type="GO" id="GO:0006303">
    <property type="term" value="P:double-strand break repair via nonhomologous end joining"/>
    <property type="evidence" value="ECO:0007669"/>
    <property type="project" value="UniProtKB-UniRule"/>
</dbReference>
<evidence type="ECO:0000256" key="1">
    <source>
        <dbReference type="ARBA" id="ARBA00023125"/>
    </source>
</evidence>